<comment type="caution">
    <text evidence="1">The sequence shown here is derived from an EMBL/GenBank/DDBJ whole genome shotgun (WGS) entry which is preliminary data.</text>
</comment>
<organism evidence="1 2">
    <name type="scientific">Racocetra persica</name>
    <dbReference type="NCBI Taxonomy" id="160502"/>
    <lineage>
        <taxon>Eukaryota</taxon>
        <taxon>Fungi</taxon>
        <taxon>Fungi incertae sedis</taxon>
        <taxon>Mucoromycota</taxon>
        <taxon>Glomeromycotina</taxon>
        <taxon>Glomeromycetes</taxon>
        <taxon>Diversisporales</taxon>
        <taxon>Gigasporaceae</taxon>
        <taxon>Racocetra</taxon>
    </lineage>
</organism>
<dbReference type="EMBL" id="CAJVQC010082592">
    <property type="protein sequence ID" value="CAG8819648.1"/>
    <property type="molecule type" value="Genomic_DNA"/>
</dbReference>
<proteinExistence type="predicted"/>
<evidence type="ECO:0000313" key="1">
    <source>
        <dbReference type="EMBL" id="CAG8819648.1"/>
    </source>
</evidence>
<keyword evidence="2" id="KW-1185">Reference proteome</keyword>
<name>A0ACA9S170_9GLOM</name>
<gene>
    <name evidence="1" type="ORF">RPERSI_LOCUS25179</name>
</gene>
<sequence length="128" mass="14937">SEASLLASAFRKVTYARKPDFWFLVEVAGTMQEILFEATSGTKLRVFIMDQPGYPLCRVREVYDLKIPYRPVDEESVLQFIYSLWMTRLGLEESIKEIDEIGREIQVFEICANSIHKNDFEIKLSTNY</sequence>
<evidence type="ECO:0000313" key="2">
    <source>
        <dbReference type="Proteomes" id="UP000789920"/>
    </source>
</evidence>
<feature type="non-terminal residue" evidence="1">
    <location>
        <position position="1"/>
    </location>
</feature>
<dbReference type="Proteomes" id="UP000789920">
    <property type="component" value="Unassembled WGS sequence"/>
</dbReference>
<protein>
    <submittedName>
        <fullName evidence="1">33200_t:CDS:1</fullName>
    </submittedName>
</protein>
<reference evidence="1" key="1">
    <citation type="submission" date="2021-06" db="EMBL/GenBank/DDBJ databases">
        <authorList>
            <person name="Kallberg Y."/>
            <person name="Tangrot J."/>
            <person name="Rosling A."/>
        </authorList>
    </citation>
    <scope>NUCLEOTIDE SEQUENCE</scope>
    <source>
        <strain evidence="1">MA461A</strain>
    </source>
</reference>
<accession>A0ACA9S170</accession>